<dbReference type="NCBIfam" id="TIGR01726">
    <property type="entry name" value="HEQRo_perm_3TM"/>
    <property type="match status" value="1"/>
</dbReference>
<dbReference type="RefSeq" id="WP_021509060.1">
    <property type="nucleotide sequence ID" value="NZ_CP074351.1"/>
</dbReference>
<evidence type="ECO:0000256" key="10">
    <source>
        <dbReference type="RuleBase" id="RU363032"/>
    </source>
</evidence>
<evidence type="ECO:0000256" key="6">
    <source>
        <dbReference type="ARBA" id="ARBA00022692"/>
    </source>
</evidence>
<dbReference type="InterPro" id="IPR035906">
    <property type="entry name" value="MetI-like_sf"/>
</dbReference>
<comment type="similarity">
    <text evidence="2">Belongs to the binding-protein-dependent transport system permease family. HisMQ subfamily.</text>
</comment>
<evidence type="ECO:0000256" key="3">
    <source>
        <dbReference type="ARBA" id="ARBA00022448"/>
    </source>
</evidence>
<evidence type="ECO:0000256" key="7">
    <source>
        <dbReference type="ARBA" id="ARBA00022970"/>
    </source>
</evidence>
<feature type="transmembrane region" description="Helical" evidence="10">
    <location>
        <begin position="21"/>
        <end position="39"/>
    </location>
</feature>
<evidence type="ECO:0000256" key="2">
    <source>
        <dbReference type="ARBA" id="ARBA00010072"/>
    </source>
</evidence>
<dbReference type="PROSITE" id="PS50928">
    <property type="entry name" value="ABC_TM1"/>
    <property type="match status" value="1"/>
</dbReference>
<keyword evidence="9 10" id="KW-0472">Membrane</keyword>
<dbReference type="PANTHER" id="PTHR30614">
    <property type="entry name" value="MEMBRANE COMPONENT OF AMINO ACID ABC TRANSPORTER"/>
    <property type="match status" value="1"/>
</dbReference>
<evidence type="ECO:0000256" key="8">
    <source>
        <dbReference type="ARBA" id="ARBA00022989"/>
    </source>
</evidence>
<dbReference type="CDD" id="cd06261">
    <property type="entry name" value="TM_PBP2"/>
    <property type="match status" value="1"/>
</dbReference>
<evidence type="ECO:0000256" key="9">
    <source>
        <dbReference type="ARBA" id="ARBA00023136"/>
    </source>
</evidence>
<evidence type="ECO:0000256" key="4">
    <source>
        <dbReference type="ARBA" id="ARBA00022475"/>
    </source>
</evidence>
<dbReference type="GO" id="GO:0006865">
    <property type="term" value="P:amino acid transport"/>
    <property type="evidence" value="ECO:0007669"/>
    <property type="project" value="UniProtKB-KW"/>
</dbReference>
<reference evidence="12 13" key="1">
    <citation type="journal article" date="2016" name="Front. Microbiol.">
        <title>Genomic Resource of Rice Seed Associated Bacteria.</title>
        <authorList>
            <person name="Midha S."/>
            <person name="Bansal K."/>
            <person name="Sharma S."/>
            <person name="Kumar N."/>
            <person name="Patil P.P."/>
            <person name="Chaudhry V."/>
            <person name="Patil P.B."/>
        </authorList>
    </citation>
    <scope>NUCLEOTIDE SEQUENCE [LARGE SCALE GENOMIC DNA]</scope>
    <source>
        <strain evidence="12 13">SA3</strain>
    </source>
</reference>
<keyword evidence="7" id="KW-0029">Amino-acid transport</keyword>
<comment type="caution">
    <text evidence="12">The sequence shown here is derived from an EMBL/GenBank/DDBJ whole genome shotgun (WGS) entry which is preliminary data.</text>
</comment>
<proteinExistence type="inferred from homology"/>
<keyword evidence="4" id="KW-1003">Cell membrane</keyword>
<comment type="subcellular location">
    <subcellularLocation>
        <location evidence="1">Cell inner membrane</location>
        <topology evidence="1">Multi-pass membrane protein</topology>
    </subcellularLocation>
    <subcellularLocation>
        <location evidence="10">Cell membrane</location>
        <topology evidence="10">Multi-pass membrane protein</topology>
    </subcellularLocation>
</comment>
<protein>
    <submittedName>
        <fullName evidence="12">Amino acid ABC transporter permease</fullName>
    </submittedName>
</protein>
<keyword evidence="6 10" id="KW-0812">Transmembrane</keyword>
<evidence type="ECO:0000256" key="1">
    <source>
        <dbReference type="ARBA" id="ARBA00004429"/>
    </source>
</evidence>
<evidence type="ECO:0000256" key="5">
    <source>
        <dbReference type="ARBA" id="ARBA00022519"/>
    </source>
</evidence>
<sequence length="308" mass="34532">MSKQQPLTVVPARYPARTVGAIIALFILAAVIDSVAFNPRWEWSVFARWFFDPVILNGLGQTLLLTLCGTLLSLIFGGLLALARLSSSWLLSTLAFGYIWLFRSLPLIVVLIILYNFSYLYDTLSFGIPFTALSWGHFQTINVLGQFPAAVIGLTLVQSAYSAEIIRGGFLGVDHGQFEAASALGLSSSRRTFRIILPQALRAIIPTTFNEIISLAKGTSMVYVLAMPELFYTIQMIYNRTQQVIPLLMVGAAWYLIITTVLSLLQHSVERWLARSVTREPQPSRWRQWRNRSVNPAVNEELSHVRSH</sequence>
<gene>
    <name evidence="12" type="ORF">SA3R_06910</name>
</gene>
<evidence type="ECO:0000259" key="11">
    <source>
        <dbReference type="PROSITE" id="PS50928"/>
    </source>
</evidence>
<accession>A0A8E1S0T3</accession>
<organism evidence="12 13">
    <name type="scientific">Pantoea dispersa</name>
    <dbReference type="NCBI Taxonomy" id="59814"/>
    <lineage>
        <taxon>Bacteria</taxon>
        <taxon>Pseudomonadati</taxon>
        <taxon>Pseudomonadota</taxon>
        <taxon>Gammaproteobacteria</taxon>
        <taxon>Enterobacterales</taxon>
        <taxon>Erwiniaceae</taxon>
        <taxon>Pantoea</taxon>
    </lineage>
</organism>
<dbReference type="GO" id="GO:0022857">
    <property type="term" value="F:transmembrane transporter activity"/>
    <property type="evidence" value="ECO:0007669"/>
    <property type="project" value="InterPro"/>
</dbReference>
<feature type="transmembrane region" description="Helical" evidence="10">
    <location>
        <begin position="244"/>
        <end position="265"/>
    </location>
</feature>
<evidence type="ECO:0000313" key="12">
    <source>
        <dbReference type="EMBL" id="KTS68570.1"/>
    </source>
</evidence>
<keyword evidence="3 10" id="KW-0813">Transport</keyword>
<dbReference type="PANTHER" id="PTHR30614:SF0">
    <property type="entry name" value="L-CYSTINE TRANSPORT SYSTEM PERMEASE PROTEIN TCYL"/>
    <property type="match status" value="1"/>
</dbReference>
<dbReference type="InterPro" id="IPR000515">
    <property type="entry name" value="MetI-like"/>
</dbReference>
<dbReference type="InterPro" id="IPR043429">
    <property type="entry name" value="ArtM/GltK/GlnP/TcyL/YhdX-like"/>
</dbReference>
<feature type="domain" description="ABC transmembrane type-1" evidence="11">
    <location>
        <begin position="59"/>
        <end position="266"/>
    </location>
</feature>
<dbReference type="InterPro" id="IPR010065">
    <property type="entry name" value="AA_ABC_transptr_permease_3TM"/>
</dbReference>
<dbReference type="AlphaFoldDB" id="A0A8E1S0T3"/>
<keyword evidence="8 10" id="KW-1133">Transmembrane helix</keyword>
<name>A0A8E1S0T3_9GAMM</name>
<dbReference type="Gene3D" id="1.10.3720.10">
    <property type="entry name" value="MetI-like"/>
    <property type="match status" value="1"/>
</dbReference>
<feature type="transmembrane region" description="Helical" evidence="10">
    <location>
        <begin position="95"/>
        <end position="117"/>
    </location>
</feature>
<dbReference type="GO" id="GO:0043190">
    <property type="term" value="C:ATP-binding cassette (ABC) transporter complex"/>
    <property type="evidence" value="ECO:0007669"/>
    <property type="project" value="InterPro"/>
</dbReference>
<feature type="transmembrane region" description="Helical" evidence="10">
    <location>
        <begin position="59"/>
        <end position="83"/>
    </location>
</feature>
<dbReference type="Pfam" id="PF00528">
    <property type="entry name" value="BPD_transp_1"/>
    <property type="match status" value="1"/>
</dbReference>
<dbReference type="SUPFAM" id="SSF161098">
    <property type="entry name" value="MetI-like"/>
    <property type="match status" value="1"/>
</dbReference>
<dbReference type="EMBL" id="LDSE01000010">
    <property type="protein sequence ID" value="KTS68570.1"/>
    <property type="molecule type" value="Genomic_DNA"/>
</dbReference>
<keyword evidence="5" id="KW-0997">Cell inner membrane</keyword>
<feature type="transmembrane region" description="Helical" evidence="10">
    <location>
        <begin position="137"/>
        <end position="157"/>
    </location>
</feature>
<dbReference type="Proteomes" id="UP000071979">
    <property type="component" value="Unassembled WGS sequence"/>
</dbReference>
<evidence type="ECO:0000313" key="13">
    <source>
        <dbReference type="Proteomes" id="UP000071979"/>
    </source>
</evidence>